<feature type="compositionally biased region" description="Pro residues" evidence="1">
    <location>
        <begin position="270"/>
        <end position="280"/>
    </location>
</feature>
<dbReference type="EMBL" id="QCYY01000759">
    <property type="protein sequence ID" value="ROT82913.1"/>
    <property type="molecule type" value="Genomic_DNA"/>
</dbReference>
<comment type="caution">
    <text evidence="2">The sequence shown here is derived from an EMBL/GenBank/DDBJ whole genome shotgun (WGS) entry which is preliminary data.</text>
</comment>
<evidence type="ECO:0000256" key="1">
    <source>
        <dbReference type="SAM" id="MobiDB-lite"/>
    </source>
</evidence>
<reference evidence="2 3" key="2">
    <citation type="submission" date="2019-01" db="EMBL/GenBank/DDBJ databases">
        <title>The decoding of complex shrimp genome reveals the adaptation for benthos swimmer, frequently molting mechanism and breeding impact on genome.</title>
        <authorList>
            <person name="Sun Y."/>
            <person name="Gao Y."/>
            <person name="Yu Y."/>
        </authorList>
    </citation>
    <scope>NUCLEOTIDE SEQUENCE [LARGE SCALE GENOMIC DNA]</scope>
    <source>
        <tissue evidence="2">Muscle</tissue>
    </source>
</reference>
<evidence type="ECO:0000313" key="2">
    <source>
        <dbReference type="EMBL" id="ROT82913.1"/>
    </source>
</evidence>
<gene>
    <name evidence="2" type="ORF">C7M84_023898</name>
</gene>
<feature type="compositionally biased region" description="Acidic residues" evidence="1">
    <location>
        <begin position="83"/>
        <end position="93"/>
    </location>
</feature>
<organism evidence="2 3">
    <name type="scientific">Penaeus vannamei</name>
    <name type="common">Whiteleg shrimp</name>
    <name type="synonym">Litopenaeus vannamei</name>
    <dbReference type="NCBI Taxonomy" id="6689"/>
    <lineage>
        <taxon>Eukaryota</taxon>
        <taxon>Metazoa</taxon>
        <taxon>Ecdysozoa</taxon>
        <taxon>Arthropoda</taxon>
        <taxon>Crustacea</taxon>
        <taxon>Multicrustacea</taxon>
        <taxon>Malacostraca</taxon>
        <taxon>Eumalacostraca</taxon>
        <taxon>Eucarida</taxon>
        <taxon>Decapoda</taxon>
        <taxon>Dendrobranchiata</taxon>
        <taxon>Penaeoidea</taxon>
        <taxon>Penaeidae</taxon>
        <taxon>Penaeus</taxon>
    </lineage>
</organism>
<feature type="region of interest" description="Disordered" evidence="1">
    <location>
        <begin position="23"/>
        <end position="294"/>
    </location>
</feature>
<feature type="compositionally biased region" description="Polar residues" evidence="1">
    <location>
        <begin position="52"/>
        <end position="62"/>
    </location>
</feature>
<feature type="compositionally biased region" description="Basic and acidic residues" evidence="1">
    <location>
        <begin position="111"/>
        <end position="141"/>
    </location>
</feature>
<dbReference type="AlphaFoldDB" id="A0A423U2H2"/>
<sequence>MSFIPYYRCKIRLYNEVYGDIFKEGGEDKSRSGSSEGGAGSSTSKKDKRGNNKQPSTISFSIKSREQEVNLDRHSTFPVESSSTDDEDMEEEERERRRMEREERRRKRKLKEKEERERREREERERREKEEKERLMEKPDESTDASDDNEDVYDIFKYAQEMGKSTDAEEPQKPSKLNVESEKKDSDSLSATTAVLEDTHPFCQPERKQQERRKKAAMFLSRLKKGGGEEEAVNQPAYGPQLPPEIAAQILNSASQSPRSSVTSPRREAPAPPPPPPPTLSPVQSGHTDMFDPFTYKAGTAEASSALTYKNDRTSALESCIASGTDYIDTSKSTGLQESSVLSDVLQWLSAVDISSRAAVQV</sequence>
<reference evidence="2 3" key="1">
    <citation type="submission" date="2018-04" db="EMBL/GenBank/DDBJ databases">
        <authorList>
            <person name="Zhang X."/>
            <person name="Yuan J."/>
            <person name="Li F."/>
            <person name="Xiang J."/>
        </authorList>
    </citation>
    <scope>NUCLEOTIDE SEQUENCE [LARGE SCALE GENOMIC DNA]</scope>
    <source>
        <tissue evidence="2">Muscle</tissue>
    </source>
</reference>
<protein>
    <submittedName>
        <fullName evidence="2">Uncharacterized protein</fullName>
    </submittedName>
</protein>
<dbReference type="Proteomes" id="UP000283509">
    <property type="component" value="Unassembled WGS sequence"/>
</dbReference>
<accession>A0A423U2H2</accession>
<proteinExistence type="predicted"/>
<keyword evidence="3" id="KW-1185">Reference proteome</keyword>
<evidence type="ECO:0000313" key="3">
    <source>
        <dbReference type="Proteomes" id="UP000283509"/>
    </source>
</evidence>
<feature type="compositionally biased region" description="Basic and acidic residues" evidence="1">
    <location>
        <begin position="63"/>
        <end position="75"/>
    </location>
</feature>
<name>A0A423U2H2_PENVA</name>
<feature type="compositionally biased region" description="Basic and acidic residues" evidence="1">
    <location>
        <begin position="164"/>
        <end position="187"/>
    </location>
</feature>
<feature type="compositionally biased region" description="Polar residues" evidence="1">
    <location>
        <begin position="250"/>
        <end position="264"/>
    </location>
</feature>
<feature type="compositionally biased region" description="Basic and acidic residues" evidence="1">
    <location>
        <begin position="94"/>
        <end position="103"/>
    </location>
</feature>
<feature type="compositionally biased region" description="Basic and acidic residues" evidence="1">
    <location>
        <begin position="197"/>
        <end position="209"/>
    </location>
</feature>
<feature type="compositionally biased region" description="Acidic residues" evidence="1">
    <location>
        <begin position="142"/>
        <end position="153"/>
    </location>
</feature>